<protein>
    <submittedName>
        <fullName evidence="1">Uncharacterized protein</fullName>
    </submittedName>
</protein>
<accession>A0A067MP46</accession>
<proteinExistence type="predicted"/>
<reference evidence="2" key="1">
    <citation type="journal article" date="2014" name="Proc. Natl. Acad. Sci. U.S.A.">
        <title>Extensive sampling of basidiomycete genomes demonstrates inadequacy of the white-rot/brown-rot paradigm for wood decay fungi.</title>
        <authorList>
            <person name="Riley R."/>
            <person name="Salamov A.A."/>
            <person name="Brown D.W."/>
            <person name="Nagy L.G."/>
            <person name="Floudas D."/>
            <person name="Held B.W."/>
            <person name="Levasseur A."/>
            <person name="Lombard V."/>
            <person name="Morin E."/>
            <person name="Otillar R."/>
            <person name="Lindquist E.A."/>
            <person name="Sun H."/>
            <person name="LaButti K.M."/>
            <person name="Schmutz J."/>
            <person name="Jabbour D."/>
            <person name="Luo H."/>
            <person name="Baker S.E."/>
            <person name="Pisabarro A.G."/>
            <person name="Walton J.D."/>
            <person name="Blanchette R.A."/>
            <person name="Henrissat B."/>
            <person name="Martin F."/>
            <person name="Cullen D."/>
            <person name="Hibbett D.S."/>
            <person name="Grigoriev I.V."/>
        </authorList>
    </citation>
    <scope>NUCLEOTIDE SEQUENCE [LARGE SCALE GENOMIC DNA]</scope>
    <source>
        <strain evidence="2">FD-172 SS1</strain>
    </source>
</reference>
<keyword evidence="2" id="KW-1185">Reference proteome</keyword>
<evidence type="ECO:0000313" key="2">
    <source>
        <dbReference type="Proteomes" id="UP000027195"/>
    </source>
</evidence>
<dbReference type="HOGENOM" id="CLU_1992239_0_0_1"/>
<dbReference type="EMBL" id="KL198027">
    <property type="protein sequence ID" value="KDQ16490.1"/>
    <property type="molecule type" value="Genomic_DNA"/>
</dbReference>
<dbReference type="InParanoid" id="A0A067MP46"/>
<dbReference type="AlphaFoldDB" id="A0A067MP46"/>
<name>A0A067MP46_BOTB1</name>
<gene>
    <name evidence="1" type="ORF">BOTBODRAFT_250578</name>
</gene>
<dbReference type="Proteomes" id="UP000027195">
    <property type="component" value="Unassembled WGS sequence"/>
</dbReference>
<sequence>MFPTYHARNPDSHVRRDPIQSFHHLLGLTEVYRQSFRHFLRQTGCPRHVQFLKGSTHVECVVHSLNQGIDRQDMIVQRTARWASLSAGSLNRRPFGCVYNWTVGSSGNVGGLPLTKTRGFHVASG</sequence>
<evidence type="ECO:0000313" key="1">
    <source>
        <dbReference type="EMBL" id="KDQ16490.1"/>
    </source>
</evidence>
<organism evidence="1 2">
    <name type="scientific">Botryobasidium botryosum (strain FD-172 SS1)</name>
    <dbReference type="NCBI Taxonomy" id="930990"/>
    <lineage>
        <taxon>Eukaryota</taxon>
        <taxon>Fungi</taxon>
        <taxon>Dikarya</taxon>
        <taxon>Basidiomycota</taxon>
        <taxon>Agaricomycotina</taxon>
        <taxon>Agaricomycetes</taxon>
        <taxon>Cantharellales</taxon>
        <taxon>Botryobasidiaceae</taxon>
        <taxon>Botryobasidium</taxon>
    </lineage>
</organism>